<dbReference type="Proteomes" id="UP000076842">
    <property type="component" value="Unassembled WGS sequence"/>
</dbReference>
<proteinExistence type="predicted"/>
<gene>
    <name evidence="2" type="ORF">CALCODRAFT_513480</name>
</gene>
<dbReference type="InParanoid" id="A0A165C209"/>
<name>A0A165C209_9BASI</name>
<sequence>MDMSAPPGGLALIGNVMAWAIWGMLRCIAPTILSSWSTIAQDFTSKAGHVNWILVAASITIFFLTTASVLLLSVRLYVSLFDSPTREYSGFILYTTGPPVYGVAIVLECSTMLVADAVLIWRAWLLYNRRCAAVVLNIVLWLITLGCTAYLLTIVWRSIYRFETGVLPTFITVNHWTVVVETLMLLQNAIATFLIVFRLWRVGCRASRSRHSSFMPFIWLIIESCATYTVLWIVVLSPSAANYEPGILVTNQLVTPVIVRTLTRKGL</sequence>
<keyword evidence="1" id="KW-0812">Transmembrane</keyword>
<dbReference type="AlphaFoldDB" id="A0A165C209"/>
<feature type="transmembrane region" description="Helical" evidence="1">
    <location>
        <begin position="133"/>
        <end position="156"/>
    </location>
</feature>
<feature type="transmembrane region" description="Helical" evidence="1">
    <location>
        <begin position="52"/>
        <end position="78"/>
    </location>
</feature>
<keyword evidence="1" id="KW-0472">Membrane</keyword>
<feature type="transmembrane region" description="Helical" evidence="1">
    <location>
        <begin position="176"/>
        <end position="197"/>
    </location>
</feature>
<evidence type="ECO:0000313" key="2">
    <source>
        <dbReference type="EMBL" id="KZT50129.1"/>
    </source>
</evidence>
<keyword evidence="3" id="KW-1185">Reference proteome</keyword>
<reference evidence="2 3" key="1">
    <citation type="journal article" date="2016" name="Mol. Biol. Evol.">
        <title>Comparative Genomics of Early-Diverging Mushroom-Forming Fungi Provides Insights into the Origins of Lignocellulose Decay Capabilities.</title>
        <authorList>
            <person name="Nagy L.G."/>
            <person name="Riley R."/>
            <person name="Tritt A."/>
            <person name="Adam C."/>
            <person name="Daum C."/>
            <person name="Floudas D."/>
            <person name="Sun H."/>
            <person name="Yadav J.S."/>
            <person name="Pangilinan J."/>
            <person name="Larsson K.H."/>
            <person name="Matsuura K."/>
            <person name="Barry K."/>
            <person name="Labutti K."/>
            <person name="Kuo R."/>
            <person name="Ohm R.A."/>
            <person name="Bhattacharya S.S."/>
            <person name="Shirouzu T."/>
            <person name="Yoshinaga Y."/>
            <person name="Martin F.M."/>
            <person name="Grigoriev I.V."/>
            <person name="Hibbett D.S."/>
        </authorList>
    </citation>
    <scope>NUCLEOTIDE SEQUENCE [LARGE SCALE GENOMIC DNA]</scope>
    <source>
        <strain evidence="2 3">HHB12733</strain>
    </source>
</reference>
<keyword evidence="1" id="KW-1133">Transmembrane helix</keyword>
<dbReference type="OrthoDB" id="3174319at2759"/>
<organism evidence="2 3">
    <name type="scientific">Calocera cornea HHB12733</name>
    <dbReference type="NCBI Taxonomy" id="1353952"/>
    <lineage>
        <taxon>Eukaryota</taxon>
        <taxon>Fungi</taxon>
        <taxon>Dikarya</taxon>
        <taxon>Basidiomycota</taxon>
        <taxon>Agaricomycotina</taxon>
        <taxon>Dacrymycetes</taxon>
        <taxon>Dacrymycetales</taxon>
        <taxon>Dacrymycetaceae</taxon>
        <taxon>Calocera</taxon>
    </lineage>
</organism>
<accession>A0A165C209</accession>
<protein>
    <submittedName>
        <fullName evidence="2">Uncharacterized protein</fullName>
    </submittedName>
</protein>
<feature type="transmembrane region" description="Helical" evidence="1">
    <location>
        <begin position="20"/>
        <end position="40"/>
    </location>
</feature>
<evidence type="ECO:0000313" key="3">
    <source>
        <dbReference type="Proteomes" id="UP000076842"/>
    </source>
</evidence>
<feature type="transmembrane region" description="Helical" evidence="1">
    <location>
        <begin position="98"/>
        <end position="121"/>
    </location>
</feature>
<feature type="transmembrane region" description="Helical" evidence="1">
    <location>
        <begin position="217"/>
        <end position="235"/>
    </location>
</feature>
<dbReference type="EMBL" id="KV424227">
    <property type="protein sequence ID" value="KZT50129.1"/>
    <property type="molecule type" value="Genomic_DNA"/>
</dbReference>
<evidence type="ECO:0000256" key="1">
    <source>
        <dbReference type="SAM" id="Phobius"/>
    </source>
</evidence>